<comment type="caution">
    <text evidence="3">The sequence shown here is derived from an EMBL/GenBank/DDBJ whole genome shotgun (WGS) entry which is preliminary data.</text>
</comment>
<dbReference type="PANTHER" id="PTHR11138:SF5">
    <property type="entry name" value="METHIONYL-TRNA FORMYLTRANSFERASE, MITOCHONDRIAL"/>
    <property type="match status" value="1"/>
</dbReference>
<organism evidence="3 4">
    <name type="scientific">Colletotrichum plurivorum</name>
    <dbReference type="NCBI Taxonomy" id="2175906"/>
    <lineage>
        <taxon>Eukaryota</taxon>
        <taxon>Fungi</taxon>
        <taxon>Dikarya</taxon>
        <taxon>Ascomycota</taxon>
        <taxon>Pezizomycotina</taxon>
        <taxon>Sordariomycetes</taxon>
        <taxon>Hypocreomycetidae</taxon>
        <taxon>Glomerellales</taxon>
        <taxon>Glomerellaceae</taxon>
        <taxon>Colletotrichum</taxon>
        <taxon>Colletotrichum orchidearum species complex</taxon>
    </lineage>
</organism>
<gene>
    <name evidence="3" type="ORF">CPLU01_11342</name>
</gene>
<dbReference type="AlphaFoldDB" id="A0A8H6N7Y6"/>
<feature type="domain" description="Formyl transferase N-terminal" evidence="2">
    <location>
        <begin position="44"/>
        <end position="225"/>
    </location>
</feature>
<reference evidence="3" key="1">
    <citation type="journal article" date="2020" name="Phytopathology">
        <title>Genome Sequence Resources of Colletotrichum truncatum, C. plurivorum, C. musicola, and C. sojae: Four Species Pathogenic to Soybean (Glycine max).</title>
        <authorList>
            <person name="Rogerio F."/>
            <person name="Boufleur T.R."/>
            <person name="Ciampi-Guillardi M."/>
            <person name="Sukno S.A."/>
            <person name="Thon M.R."/>
            <person name="Massola Junior N.S."/>
            <person name="Baroncelli R."/>
        </authorList>
    </citation>
    <scope>NUCLEOTIDE SEQUENCE</scope>
    <source>
        <strain evidence="3">LFN00145</strain>
    </source>
</reference>
<evidence type="ECO:0000313" key="4">
    <source>
        <dbReference type="Proteomes" id="UP000654918"/>
    </source>
</evidence>
<proteinExistence type="predicted"/>
<accession>A0A8H6N7Y6</accession>
<evidence type="ECO:0000259" key="2">
    <source>
        <dbReference type="Pfam" id="PF00551"/>
    </source>
</evidence>
<dbReference type="GO" id="GO:0004479">
    <property type="term" value="F:methionyl-tRNA formyltransferase activity"/>
    <property type="evidence" value="ECO:0007669"/>
    <property type="project" value="UniProtKB-EC"/>
</dbReference>
<dbReference type="CDD" id="cd08646">
    <property type="entry name" value="FMT_core_Met-tRNA-FMT_N"/>
    <property type="match status" value="1"/>
</dbReference>
<dbReference type="InterPro" id="IPR041711">
    <property type="entry name" value="Met-tRNA-FMT_N"/>
</dbReference>
<dbReference type="InterPro" id="IPR036477">
    <property type="entry name" value="Formyl_transf_N_sf"/>
</dbReference>
<keyword evidence="3" id="KW-0808">Transferase</keyword>
<dbReference type="PANTHER" id="PTHR11138">
    <property type="entry name" value="METHIONYL-TRNA FORMYLTRANSFERASE"/>
    <property type="match status" value="1"/>
</dbReference>
<protein>
    <recommendedName>
        <fullName evidence="1">methionyl-tRNA formyltransferase</fullName>
        <ecNumber evidence="1">2.1.2.9</ecNumber>
    </recommendedName>
</protein>
<dbReference type="EC" id="2.1.2.9" evidence="1"/>
<dbReference type="Pfam" id="PF00551">
    <property type="entry name" value="Formyl_trans_N"/>
    <property type="match status" value="1"/>
</dbReference>
<dbReference type="GO" id="GO:0005739">
    <property type="term" value="C:mitochondrion"/>
    <property type="evidence" value="ECO:0007669"/>
    <property type="project" value="TreeGrafter"/>
</dbReference>
<evidence type="ECO:0000256" key="1">
    <source>
        <dbReference type="ARBA" id="ARBA00012261"/>
    </source>
</evidence>
<dbReference type="InterPro" id="IPR002376">
    <property type="entry name" value="Formyl_transf_N"/>
</dbReference>
<dbReference type="Proteomes" id="UP000654918">
    <property type="component" value="Unassembled WGS sequence"/>
</dbReference>
<evidence type="ECO:0000313" key="3">
    <source>
        <dbReference type="EMBL" id="KAF6823549.1"/>
    </source>
</evidence>
<dbReference type="SUPFAM" id="SSF53328">
    <property type="entry name" value="Formyltransferase"/>
    <property type="match status" value="1"/>
</dbReference>
<dbReference type="EMBL" id="WIGO01000210">
    <property type="protein sequence ID" value="KAF6823549.1"/>
    <property type="molecule type" value="Genomic_DNA"/>
</dbReference>
<name>A0A8H6N7Y6_9PEZI</name>
<dbReference type="Gene3D" id="3.40.50.12230">
    <property type="match status" value="1"/>
</dbReference>
<keyword evidence="4" id="KW-1185">Reference proteome</keyword>
<sequence length="442" mass="48855">MTTWLAILRPPHLALGRAPPGLFRRSALRRHYSAAAGGASDPLRILFCGSDEFSCAALGALEAEKRRNPGLIESLDVVVRPGKLTGRGMKNIREVPLKNLAEELALPIHVRDTFTGWQPENDINLIIAVSFGLFVPPRLLNLAKYGGLNVHPSLLPDFRGPAPLQHTLLQRRTHTGITLQTLHHKSFDHGTVLSQTPLPGIPVPEGCTTQGLHDIVTQLAAEILVDGLRRGLHVPPLKDVGWQPQTEEEKERLCHAPKVTKHDQQVDWRQWSADEAVLRQRVLGPVWCEARLPGDDGKVLRVIFENAQVVDMPERVAGWLERRRRLKVGSLAAEDVPEEDRLVKSVAWVWKPEGPAGRDPESWRTVRLPYFEEDSLGGIVIPVPRGGCLRIPTIKVEGSRGKPAAKAIAAFGRYQNMDDADGKETGFGVDVIAFGVAEWLDL</sequence>